<dbReference type="Gene3D" id="2.60.40.1180">
    <property type="entry name" value="Golgi alpha-mannosidase II"/>
    <property type="match status" value="1"/>
</dbReference>
<organism evidence="3 4">
    <name type="scientific">Oceanobacillus luteolus</name>
    <dbReference type="NCBI Taxonomy" id="1274358"/>
    <lineage>
        <taxon>Bacteria</taxon>
        <taxon>Bacillati</taxon>
        <taxon>Bacillota</taxon>
        <taxon>Bacilli</taxon>
        <taxon>Bacillales</taxon>
        <taxon>Bacillaceae</taxon>
        <taxon>Oceanobacillus</taxon>
    </lineage>
</organism>
<dbReference type="InterPro" id="IPR004193">
    <property type="entry name" value="Glyco_hydro_13_N"/>
</dbReference>
<dbReference type="EMBL" id="JBHUDE010000028">
    <property type="protein sequence ID" value="MFD1607190.1"/>
    <property type="molecule type" value="Genomic_DNA"/>
</dbReference>
<protein>
    <submittedName>
        <fullName evidence="3">Type I pullulanase</fullName>
        <ecNumber evidence="3">3.2.1.41</ecNumber>
    </submittedName>
</protein>
<dbReference type="Pfam" id="PF02922">
    <property type="entry name" value="CBM_48"/>
    <property type="match status" value="1"/>
</dbReference>
<comment type="caution">
    <text evidence="3">The sequence shown here is derived from an EMBL/GenBank/DDBJ whole genome shotgun (WGS) entry which is preliminary data.</text>
</comment>
<dbReference type="PANTHER" id="PTHR43002">
    <property type="entry name" value="GLYCOGEN DEBRANCHING ENZYME"/>
    <property type="match status" value="1"/>
</dbReference>
<dbReference type="Gene3D" id="2.60.40.2320">
    <property type="match status" value="1"/>
</dbReference>
<dbReference type="SMART" id="SM00642">
    <property type="entry name" value="Aamy"/>
    <property type="match status" value="1"/>
</dbReference>
<evidence type="ECO:0000313" key="3">
    <source>
        <dbReference type="EMBL" id="MFD1607190.1"/>
    </source>
</evidence>
<dbReference type="SUPFAM" id="SSF51445">
    <property type="entry name" value="(Trans)glycosidases"/>
    <property type="match status" value="1"/>
</dbReference>
<dbReference type="NCBIfam" id="TIGR02104">
    <property type="entry name" value="pulA_typeI"/>
    <property type="match status" value="1"/>
</dbReference>
<keyword evidence="3" id="KW-0326">Glycosidase</keyword>
<gene>
    <name evidence="3" type="primary">pulA</name>
    <name evidence="3" type="ORF">ACFSBH_05945</name>
</gene>
<dbReference type="CDD" id="cd11341">
    <property type="entry name" value="AmyAc_Pullulanase_LD-like"/>
    <property type="match status" value="1"/>
</dbReference>
<dbReference type="Proteomes" id="UP001597221">
    <property type="component" value="Unassembled WGS sequence"/>
</dbReference>
<evidence type="ECO:0000256" key="1">
    <source>
        <dbReference type="ARBA" id="ARBA00008061"/>
    </source>
</evidence>
<dbReference type="Gene3D" id="2.60.40.10">
    <property type="entry name" value="Immunoglobulins"/>
    <property type="match status" value="1"/>
</dbReference>
<evidence type="ECO:0000259" key="2">
    <source>
        <dbReference type="SMART" id="SM00642"/>
    </source>
</evidence>
<comment type="similarity">
    <text evidence="1">Belongs to the glycosyl hydrolase 13 family.</text>
</comment>
<evidence type="ECO:0000313" key="4">
    <source>
        <dbReference type="Proteomes" id="UP001597221"/>
    </source>
</evidence>
<dbReference type="RefSeq" id="WP_251513469.1">
    <property type="nucleotide sequence ID" value="NZ_JAMBON010000011.1"/>
</dbReference>
<proteinExistence type="inferred from homology"/>
<sequence length="699" mass="80536">MSEYTAWMDDYHLITIPIDELDPLRKQTNNPPIIYWEKKQTYFQTEFIEETYSHAVQVKHHEELPIGEDLVLLWGEKQIPIHPRNIVRTKEFDERFAVLDVELGPLCTEQEAVFRVWTPIATSVEVNVEGNLYPMNRSEKGVWTLSLAGDWHGCSYHFEAIIHGKKINVHDPYAKGLSANSETSILVDFSRTMQLDEFQTPIEHPVDAVIYELHVRDATIHPNSGIVNKGKYLGLTEKNTTTKNGYSTGLTYIKELSVTHIQLLPINDFARVSDLESESDYNWGYDPLFFQVPEGSYSVLPDRATARINELKKVIQAFHDEELGIIQDVVLNHVFIMEESVFEKLVPGYFFRYHENGTLSNGTGVGNDLATERKMVRKFILDTIDFWLREYKVDGFRFDLMGNMDIETMQQIKKRCLKEKRTILLFGEGWDLATAIPRNDKAISAHADRVKGIGFFNDYFRDTLKGKLFDAHDTGYVNGNGHNYERLPALLSGGTLVEGMDQHDIGQTINYVECHDNHTLWDRLALTNKEDSDTRKKMHQLATALTILSQGVPFLHAGQEFFRTKYGVENSYISGDAINQLDWSRRELEDDNVQFVKKLILLRKENPEFRLRTKEEISRRFHPSNENEPLFNFTLLGDKKDFAIFINPTALEKRVKLPAPGNWKISVSNLSKERTNHSEISGEFITVLGYEAVVFEKNR</sequence>
<dbReference type="InterPro" id="IPR013783">
    <property type="entry name" value="Ig-like_fold"/>
</dbReference>
<dbReference type="Gene3D" id="3.20.20.80">
    <property type="entry name" value="Glycosidases"/>
    <property type="match status" value="1"/>
</dbReference>
<dbReference type="InterPro" id="IPR017853">
    <property type="entry name" value="GH"/>
</dbReference>
<dbReference type="GO" id="GO:0051060">
    <property type="term" value="F:pullulanase activity"/>
    <property type="evidence" value="ECO:0007669"/>
    <property type="project" value="UniProtKB-EC"/>
</dbReference>
<keyword evidence="3" id="KW-0378">Hydrolase</keyword>
<dbReference type="InterPro" id="IPR011840">
    <property type="entry name" value="PulA_typeI"/>
</dbReference>
<dbReference type="InterPro" id="IPR013780">
    <property type="entry name" value="Glyco_hydro_b"/>
</dbReference>
<accession>A0ABW4HR73</accession>
<dbReference type="EC" id="3.2.1.41" evidence="3"/>
<keyword evidence="4" id="KW-1185">Reference proteome</keyword>
<dbReference type="InterPro" id="IPR006047">
    <property type="entry name" value="GH13_cat_dom"/>
</dbReference>
<feature type="domain" description="Glycosyl hydrolase family 13 catalytic" evidence="2">
    <location>
        <begin position="219"/>
        <end position="603"/>
    </location>
</feature>
<dbReference type="InterPro" id="IPR014756">
    <property type="entry name" value="Ig_E-set"/>
</dbReference>
<name>A0ABW4HR73_9BACI</name>
<dbReference type="SUPFAM" id="SSF81296">
    <property type="entry name" value="E set domains"/>
    <property type="match status" value="1"/>
</dbReference>
<reference evidence="4" key="1">
    <citation type="journal article" date="2019" name="Int. J. Syst. Evol. Microbiol.">
        <title>The Global Catalogue of Microorganisms (GCM) 10K type strain sequencing project: providing services to taxonomists for standard genome sequencing and annotation.</title>
        <authorList>
            <consortium name="The Broad Institute Genomics Platform"/>
            <consortium name="The Broad Institute Genome Sequencing Center for Infectious Disease"/>
            <person name="Wu L."/>
            <person name="Ma J."/>
        </authorList>
    </citation>
    <scope>NUCLEOTIDE SEQUENCE [LARGE SCALE GENOMIC DNA]</scope>
    <source>
        <strain evidence="4">CGMCC 1.12376</strain>
    </source>
</reference>
<dbReference type="CDD" id="cd02860">
    <property type="entry name" value="E_set_Pullulanase"/>
    <property type="match status" value="1"/>
</dbReference>